<evidence type="ECO:0008006" key="4">
    <source>
        <dbReference type="Google" id="ProtNLM"/>
    </source>
</evidence>
<evidence type="ECO:0000313" key="3">
    <source>
        <dbReference type="Proteomes" id="UP000759537"/>
    </source>
</evidence>
<evidence type="ECO:0000313" key="2">
    <source>
        <dbReference type="EMBL" id="KAF8468576.1"/>
    </source>
</evidence>
<gene>
    <name evidence="2" type="ORF">DFH94DRAFT_775859</name>
</gene>
<comment type="caution">
    <text evidence="2">The sequence shown here is derived from an EMBL/GenBank/DDBJ whole genome shotgun (WGS) entry which is preliminary data.</text>
</comment>
<sequence length="107" mass="11926">MNRWSMWTALRLGLATCCTLTNSLGGLEPLEGRSGRCEITHGRKVIASSGQDVVGSGWPRVLLVGRFDPEGNRRNRSVLSRALVYRRSAQWSVKSHTRQAGHMLYCP</sequence>
<dbReference type="Proteomes" id="UP000759537">
    <property type="component" value="Unassembled WGS sequence"/>
</dbReference>
<proteinExistence type="predicted"/>
<feature type="chain" id="PRO_5040165408" description="Secreted protein" evidence="1">
    <location>
        <begin position="24"/>
        <end position="107"/>
    </location>
</feature>
<keyword evidence="3" id="KW-1185">Reference proteome</keyword>
<organism evidence="2 3">
    <name type="scientific">Russula ochroleuca</name>
    <dbReference type="NCBI Taxonomy" id="152965"/>
    <lineage>
        <taxon>Eukaryota</taxon>
        <taxon>Fungi</taxon>
        <taxon>Dikarya</taxon>
        <taxon>Basidiomycota</taxon>
        <taxon>Agaricomycotina</taxon>
        <taxon>Agaricomycetes</taxon>
        <taxon>Russulales</taxon>
        <taxon>Russulaceae</taxon>
        <taxon>Russula</taxon>
    </lineage>
</organism>
<dbReference type="AlphaFoldDB" id="A0A9P5JXE8"/>
<reference evidence="2" key="1">
    <citation type="submission" date="2019-10" db="EMBL/GenBank/DDBJ databases">
        <authorList>
            <consortium name="DOE Joint Genome Institute"/>
            <person name="Kuo A."/>
            <person name="Miyauchi S."/>
            <person name="Kiss E."/>
            <person name="Drula E."/>
            <person name="Kohler A."/>
            <person name="Sanchez-Garcia M."/>
            <person name="Andreopoulos B."/>
            <person name="Barry K.W."/>
            <person name="Bonito G."/>
            <person name="Buee M."/>
            <person name="Carver A."/>
            <person name="Chen C."/>
            <person name="Cichocki N."/>
            <person name="Clum A."/>
            <person name="Culley D."/>
            <person name="Crous P.W."/>
            <person name="Fauchery L."/>
            <person name="Girlanda M."/>
            <person name="Hayes R."/>
            <person name="Keri Z."/>
            <person name="LaButti K."/>
            <person name="Lipzen A."/>
            <person name="Lombard V."/>
            <person name="Magnuson J."/>
            <person name="Maillard F."/>
            <person name="Morin E."/>
            <person name="Murat C."/>
            <person name="Nolan M."/>
            <person name="Ohm R."/>
            <person name="Pangilinan J."/>
            <person name="Pereira M."/>
            <person name="Perotto S."/>
            <person name="Peter M."/>
            <person name="Riley R."/>
            <person name="Sitrit Y."/>
            <person name="Stielow B."/>
            <person name="Szollosi G."/>
            <person name="Zifcakova L."/>
            <person name="Stursova M."/>
            <person name="Spatafora J.W."/>
            <person name="Tedersoo L."/>
            <person name="Vaario L.-M."/>
            <person name="Yamada A."/>
            <person name="Yan M."/>
            <person name="Wang P."/>
            <person name="Xu J."/>
            <person name="Bruns T."/>
            <person name="Baldrian P."/>
            <person name="Vilgalys R."/>
            <person name="Henrissat B."/>
            <person name="Grigoriev I.V."/>
            <person name="Hibbett D."/>
            <person name="Nagy L.G."/>
            <person name="Martin F.M."/>
        </authorList>
    </citation>
    <scope>NUCLEOTIDE SEQUENCE</scope>
    <source>
        <strain evidence="2">Prilba</strain>
    </source>
</reference>
<name>A0A9P5JXE8_9AGAM</name>
<dbReference type="EMBL" id="WHVB01000031">
    <property type="protein sequence ID" value="KAF8468576.1"/>
    <property type="molecule type" value="Genomic_DNA"/>
</dbReference>
<accession>A0A9P5JXE8</accession>
<feature type="signal peptide" evidence="1">
    <location>
        <begin position="1"/>
        <end position="23"/>
    </location>
</feature>
<reference evidence="2" key="2">
    <citation type="journal article" date="2020" name="Nat. Commun.">
        <title>Large-scale genome sequencing of mycorrhizal fungi provides insights into the early evolution of symbiotic traits.</title>
        <authorList>
            <person name="Miyauchi S."/>
            <person name="Kiss E."/>
            <person name="Kuo A."/>
            <person name="Drula E."/>
            <person name="Kohler A."/>
            <person name="Sanchez-Garcia M."/>
            <person name="Morin E."/>
            <person name="Andreopoulos B."/>
            <person name="Barry K.W."/>
            <person name="Bonito G."/>
            <person name="Buee M."/>
            <person name="Carver A."/>
            <person name="Chen C."/>
            <person name="Cichocki N."/>
            <person name="Clum A."/>
            <person name="Culley D."/>
            <person name="Crous P.W."/>
            <person name="Fauchery L."/>
            <person name="Girlanda M."/>
            <person name="Hayes R.D."/>
            <person name="Keri Z."/>
            <person name="LaButti K."/>
            <person name="Lipzen A."/>
            <person name="Lombard V."/>
            <person name="Magnuson J."/>
            <person name="Maillard F."/>
            <person name="Murat C."/>
            <person name="Nolan M."/>
            <person name="Ohm R.A."/>
            <person name="Pangilinan J."/>
            <person name="Pereira M.F."/>
            <person name="Perotto S."/>
            <person name="Peter M."/>
            <person name="Pfister S."/>
            <person name="Riley R."/>
            <person name="Sitrit Y."/>
            <person name="Stielow J.B."/>
            <person name="Szollosi G."/>
            <person name="Zifcakova L."/>
            <person name="Stursova M."/>
            <person name="Spatafora J.W."/>
            <person name="Tedersoo L."/>
            <person name="Vaario L.M."/>
            <person name="Yamada A."/>
            <person name="Yan M."/>
            <person name="Wang P."/>
            <person name="Xu J."/>
            <person name="Bruns T."/>
            <person name="Baldrian P."/>
            <person name="Vilgalys R."/>
            <person name="Dunand C."/>
            <person name="Henrissat B."/>
            <person name="Grigoriev I.V."/>
            <person name="Hibbett D."/>
            <person name="Nagy L.G."/>
            <person name="Martin F.M."/>
        </authorList>
    </citation>
    <scope>NUCLEOTIDE SEQUENCE</scope>
    <source>
        <strain evidence="2">Prilba</strain>
    </source>
</reference>
<evidence type="ECO:0000256" key="1">
    <source>
        <dbReference type="SAM" id="SignalP"/>
    </source>
</evidence>
<protein>
    <recommendedName>
        <fullName evidence="4">Secreted protein</fullName>
    </recommendedName>
</protein>
<keyword evidence="1" id="KW-0732">Signal</keyword>